<dbReference type="InterPro" id="IPR039425">
    <property type="entry name" value="RNA_pol_sigma-70-like"/>
</dbReference>
<keyword evidence="3" id="KW-0731">Sigma factor</keyword>
<evidence type="ECO:0008006" key="9">
    <source>
        <dbReference type="Google" id="ProtNLM"/>
    </source>
</evidence>
<comment type="caution">
    <text evidence="7">The sequence shown here is derived from an EMBL/GenBank/DDBJ whole genome shotgun (WGS) entry which is preliminary data.</text>
</comment>
<proteinExistence type="inferred from homology"/>
<dbReference type="NCBIfam" id="TIGR02937">
    <property type="entry name" value="sigma70-ECF"/>
    <property type="match status" value="1"/>
</dbReference>
<feature type="domain" description="RNA polymerase sigma-70 region 2" evidence="5">
    <location>
        <begin position="41"/>
        <end position="104"/>
    </location>
</feature>
<keyword evidence="4" id="KW-0804">Transcription</keyword>
<protein>
    <recommendedName>
        <fullName evidence="9">RNA polymerase sigma factor FecI (Sigma-19)</fullName>
    </recommendedName>
</protein>
<evidence type="ECO:0000259" key="5">
    <source>
        <dbReference type="Pfam" id="PF04542"/>
    </source>
</evidence>
<gene>
    <name evidence="7" type="ORF">NSPZN2_150024</name>
</gene>
<evidence type="ECO:0000256" key="4">
    <source>
        <dbReference type="ARBA" id="ARBA00023163"/>
    </source>
</evidence>
<accession>A0ABM8RAA9</accession>
<evidence type="ECO:0000259" key="6">
    <source>
        <dbReference type="Pfam" id="PF08281"/>
    </source>
</evidence>
<reference evidence="7 8" key="1">
    <citation type="submission" date="2021-02" db="EMBL/GenBank/DDBJ databases">
        <authorList>
            <person name="Han P."/>
        </authorList>
    </citation>
    <scope>NUCLEOTIDE SEQUENCE [LARGE SCALE GENOMIC DNA]</scope>
    <source>
        <strain evidence="7">Candidatus Nitrospira sp. ZN2</strain>
    </source>
</reference>
<dbReference type="Gene3D" id="1.10.10.10">
    <property type="entry name" value="Winged helix-like DNA-binding domain superfamily/Winged helix DNA-binding domain"/>
    <property type="match status" value="1"/>
</dbReference>
<evidence type="ECO:0000256" key="2">
    <source>
        <dbReference type="ARBA" id="ARBA00023015"/>
    </source>
</evidence>
<dbReference type="InterPro" id="IPR013324">
    <property type="entry name" value="RNA_pol_sigma_r3/r4-like"/>
</dbReference>
<dbReference type="InterPro" id="IPR014284">
    <property type="entry name" value="RNA_pol_sigma-70_dom"/>
</dbReference>
<dbReference type="InterPro" id="IPR007627">
    <property type="entry name" value="RNA_pol_sigma70_r2"/>
</dbReference>
<evidence type="ECO:0000256" key="3">
    <source>
        <dbReference type="ARBA" id="ARBA00023082"/>
    </source>
</evidence>
<dbReference type="SUPFAM" id="SSF88659">
    <property type="entry name" value="Sigma3 and sigma4 domains of RNA polymerase sigma factors"/>
    <property type="match status" value="1"/>
</dbReference>
<dbReference type="InterPro" id="IPR013249">
    <property type="entry name" value="RNA_pol_sigma70_r4_t2"/>
</dbReference>
<evidence type="ECO:0000256" key="1">
    <source>
        <dbReference type="ARBA" id="ARBA00010641"/>
    </source>
</evidence>
<dbReference type="EMBL" id="CAJNBJ010000007">
    <property type="protein sequence ID" value="CAE6742003.1"/>
    <property type="molecule type" value="Genomic_DNA"/>
</dbReference>
<dbReference type="Pfam" id="PF04542">
    <property type="entry name" value="Sigma70_r2"/>
    <property type="match status" value="1"/>
</dbReference>
<dbReference type="PANTHER" id="PTHR43133:SF63">
    <property type="entry name" value="RNA POLYMERASE SIGMA FACTOR FECI-RELATED"/>
    <property type="match status" value="1"/>
</dbReference>
<dbReference type="PANTHER" id="PTHR43133">
    <property type="entry name" value="RNA POLYMERASE ECF-TYPE SIGMA FACTO"/>
    <property type="match status" value="1"/>
</dbReference>
<dbReference type="InterPro" id="IPR013325">
    <property type="entry name" value="RNA_pol_sigma_r2"/>
</dbReference>
<dbReference type="CDD" id="cd06171">
    <property type="entry name" value="Sigma70_r4"/>
    <property type="match status" value="1"/>
</dbReference>
<dbReference type="Proteomes" id="UP000675880">
    <property type="component" value="Unassembled WGS sequence"/>
</dbReference>
<feature type="domain" description="RNA polymerase sigma factor 70 region 4 type 2" evidence="6">
    <location>
        <begin position="136"/>
        <end position="187"/>
    </location>
</feature>
<organism evidence="7 8">
    <name type="scientific">Nitrospira defluvii</name>
    <dbReference type="NCBI Taxonomy" id="330214"/>
    <lineage>
        <taxon>Bacteria</taxon>
        <taxon>Pseudomonadati</taxon>
        <taxon>Nitrospirota</taxon>
        <taxon>Nitrospiria</taxon>
        <taxon>Nitrospirales</taxon>
        <taxon>Nitrospiraceae</taxon>
        <taxon>Nitrospira</taxon>
    </lineage>
</organism>
<keyword evidence="2" id="KW-0805">Transcription regulation</keyword>
<dbReference type="RefSeq" id="WP_213042053.1">
    <property type="nucleotide sequence ID" value="NZ_CAJNBJ010000007.1"/>
</dbReference>
<dbReference type="Pfam" id="PF08281">
    <property type="entry name" value="Sigma70_r4_2"/>
    <property type="match status" value="1"/>
</dbReference>
<sequence>MSEWSERPDLGPLSLACPTVDESAQTSTVSLDTLIAFVRIEQNELLRFFTWKVRCPSAAADLVQELYLRIVTLTNPESVRNPRSFLYTTAKHLAIDYLRGQERTSSRSTPLDQAVTLPTDLPDAETTLDAKHRLASLLQAIDSMPPKRRAVFIMFKFEQKSYLDIARELNISIKTVEHHLTKAMRYCRARFEAQHLSTTSE</sequence>
<comment type="similarity">
    <text evidence="1">Belongs to the sigma-70 factor family. ECF subfamily.</text>
</comment>
<evidence type="ECO:0000313" key="8">
    <source>
        <dbReference type="Proteomes" id="UP000675880"/>
    </source>
</evidence>
<keyword evidence="8" id="KW-1185">Reference proteome</keyword>
<name>A0ABM8RAA9_9BACT</name>
<dbReference type="InterPro" id="IPR036388">
    <property type="entry name" value="WH-like_DNA-bd_sf"/>
</dbReference>
<dbReference type="Gene3D" id="1.10.1740.10">
    <property type="match status" value="1"/>
</dbReference>
<evidence type="ECO:0000313" key="7">
    <source>
        <dbReference type="EMBL" id="CAE6742003.1"/>
    </source>
</evidence>
<dbReference type="SUPFAM" id="SSF88946">
    <property type="entry name" value="Sigma2 domain of RNA polymerase sigma factors"/>
    <property type="match status" value="1"/>
</dbReference>